<accession>A0A562U3R5</accession>
<feature type="chain" id="PRO_5022060002" description="Heavy-metal-binding protein" evidence="1">
    <location>
        <begin position="22"/>
        <end position="106"/>
    </location>
</feature>
<evidence type="ECO:0000256" key="1">
    <source>
        <dbReference type="SAM" id="SignalP"/>
    </source>
</evidence>
<dbReference type="PROSITE" id="PS51257">
    <property type="entry name" value="PROKAR_LIPOPROTEIN"/>
    <property type="match status" value="1"/>
</dbReference>
<evidence type="ECO:0008006" key="4">
    <source>
        <dbReference type="Google" id="ProtNLM"/>
    </source>
</evidence>
<dbReference type="Proteomes" id="UP000317010">
    <property type="component" value="Unassembled WGS sequence"/>
</dbReference>
<name>A0A562U3R5_9SPHI</name>
<keyword evidence="3" id="KW-1185">Reference proteome</keyword>
<evidence type="ECO:0000313" key="2">
    <source>
        <dbReference type="EMBL" id="TWJ00005.1"/>
    </source>
</evidence>
<protein>
    <recommendedName>
        <fullName evidence="4">Heavy-metal-binding protein</fullName>
    </recommendedName>
</protein>
<dbReference type="AlphaFoldDB" id="A0A562U3R5"/>
<keyword evidence="1" id="KW-0732">Signal</keyword>
<evidence type="ECO:0000313" key="3">
    <source>
        <dbReference type="Proteomes" id="UP000317010"/>
    </source>
</evidence>
<sequence>MKNYHILLLAICLFLSSCATASYFGDTLATPTTNVDVYYSAHDVKKDYKVIGHLTCPNTGQDRVTKALIAKAKAIGADAIIITGNTVDDSGKVASDVVNADVLHYN</sequence>
<feature type="signal peptide" evidence="1">
    <location>
        <begin position="1"/>
        <end position="21"/>
    </location>
</feature>
<dbReference type="OrthoDB" id="666740at2"/>
<reference evidence="2 3" key="1">
    <citation type="submission" date="2019-07" db="EMBL/GenBank/DDBJ databases">
        <title>Genomic Encyclopedia of Archaeal and Bacterial Type Strains, Phase II (KMG-II): from individual species to whole genera.</title>
        <authorList>
            <person name="Goeker M."/>
        </authorList>
    </citation>
    <scope>NUCLEOTIDE SEQUENCE [LARGE SCALE GENOMIC DNA]</scope>
    <source>
        <strain evidence="2 3">ATCC BAA-1854</strain>
    </source>
</reference>
<dbReference type="EMBL" id="VLLI01000006">
    <property type="protein sequence ID" value="TWJ00005.1"/>
    <property type="molecule type" value="Genomic_DNA"/>
</dbReference>
<proteinExistence type="predicted"/>
<organism evidence="2 3">
    <name type="scientific">Mucilaginibacter frigoritolerans</name>
    <dbReference type="NCBI Taxonomy" id="652788"/>
    <lineage>
        <taxon>Bacteria</taxon>
        <taxon>Pseudomonadati</taxon>
        <taxon>Bacteroidota</taxon>
        <taxon>Sphingobacteriia</taxon>
        <taxon>Sphingobacteriales</taxon>
        <taxon>Sphingobacteriaceae</taxon>
        <taxon>Mucilaginibacter</taxon>
    </lineage>
</organism>
<dbReference type="RefSeq" id="WP_144912804.1">
    <property type="nucleotide sequence ID" value="NZ_VLLI01000006.1"/>
</dbReference>
<comment type="caution">
    <text evidence="2">The sequence shown here is derived from an EMBL/GenBank/DDBJ whole genome shotgun (WGS) entry which is preliminary data.</text>
</comment>
<gene>
    <name evidence="2" type="ORF">JN11_02420</name>
</gene>